<dbReference type="PANTHER" id="PTHR28063">
    <property type="entry name" value="RNA POLYMERASE II NUCLEAR LOCALIZATION PROTEIN IWR1"/>
    <property type="match status" value="1"/>
</dbReference>
<feature type="compositionally biased region" description="Polar residues" evidence="2">
    <location>
        <begin position="140"/>
        <end position="157"/>
    </location>
</feature>
<feature type="compositionally biased region" description="Gly residues" evidence="2">
    <location>
        <begin position="84"/>
        <end position="95"/>
    </location>
</feature>
<dbReference type="PANTHER" id="PTHR28063:SF1">
    <property type="entry name" value="RNA POLYMERASE II NUCLEAR LOCALIZATION PROTEIN IWR1"/>
    <property type="match status" value="1"/>
</dbReference>
<organism evidence="4 5">
    <name type="scientific">Aspergillus campestris (strain IBT 28561)</name>
    <dbReference type="NCBI Taxonomy" id="1392248"/>
    <lineage>
        <taxon>Eukaryota</taxon>
        <taxon>Fungi</taxon>
        <taxon>Dikarya</taxon>
        <taxon>Ascomycota</taxon>
        <taxon>Pezizomycotina</taxon>
        <taxon>Eurotiomycetes</taxon>
        <taxon>Eurotiomycetidae</taxon>
        <taxon>Eurotiales</taxon>
        <taxon>Aspergillaceae</taxon>
        <taxon>Aspergillus</taxon>
        <taxon>Aspergillus subgen. Circumdati</taxon>
    </lineage>
</organism>
<feature type="compositionally biased region" description="Low complexity" evidence="2">
    <location>
        <begin position="205"/>
        <end position="218"/>
    </location>
</feature>
<accession>A0A2I1D8A5</accession>
<evidence type="ECO:0000256" key="1">
    <source>
        <dbReference type="ARBA" id="ARBA00010218"/>
    </source>
</evidence>
<keyword evidence="5" id="KW-1185">Reference proteome</keyword>
<evidence type="ECO:0000313" key="5">
    <source>
        <dbReference type="Proteomes" id="UP000234254"/>
    </source>
</evidence>
<dbReference type="Proteomes" id="UP000234254">
    <property type="component" value="Unassembled WGS sequence"/>
</dbReference>
<feature type="compositionally biased region" description="Basic and acidic residues" evidence="2">
    <location>
        <begin position="374"/>
        <end position="403"/>
    </location>
</feature>
<dbReference type="EMBL" id="MSFM01000004">
    <property type="protein sequence ID" value="PKY06104.1"/>
    <property type="molecule type" value="Genomic_DNA"/>
</dbReference>
<dbReference type="Pfam" id="PF08574">
    <property type="entry name" value="Iwr1"/>
    <property type="match status" value="1"/>
</dbReference>
<dbReference type="OrthoDB" id="6255506at2759"/>
<dbReference type="InterPro" id="IPR040150">
    <property type="entry name" value="Iwr1"/>
</dbReference>
<feature type="compositionally biased region" description="Acidic residues" evidence="2">
    <location>
        <begin position="361"/>
        <end position="370"/>
    </location>
</feature>
<evidence type="ECO:0000256" key="2">
    <source>
        <dbReference type="SAM" id="MobiDB-lite"/>
    </source>
</evidence>
<feature type="compositionally biased region" description="Pro residues" evidence="2">
    <location>
        <begin position="311"/>
        <end position="339"/>
    </location>
</feature>
<reference evidence="4" key="1">
    <citation type="submission" date="2016-12" db="EMBL/GenBank/DDBJ databases">
        <title>The genomes of Aspergillus section Nigri reveals drivers in fungal speciation.</title>
        <authorList>
            <consortium name="DOE Joint Genome Institute"/>
            <person name="Vesth T.C."/>
            <person name="Nybo J."/>
            <person name="Theobald S."/>
            <person name="Brandl J."/>
            <person name="Frisvad J.C."/>
            <person name="Nielsen K.F."/>
            <person name="Lyhne E.K."/>
            <person name="Kogle M.E."/>
            <person name="Kuo A."/>
            <person name="Riley R."/>
            <person name="Clum A."/>
            <person name="Nolan M."/>
            <person name="Lipzen A."/>
            <person name="Salamov A."/>
            <person name="Henrissat B."/>
            <person name="Wiebenga A."/>
            <person name="De vries R.P."/>
            <person name="Grigoriev I.V."/>
            <person name="Mortensen U.H."/>
            <person name="Andersen M.R."/>
            <person name="Baker S.E."/>
        </authorList>
    </citation>
    <scope>NUCLEOTIDE SEQUENCE</scope>
    <source>
        <strain evidence="4">IBT 28561</strain>
    </source>
</reference>
<dbReference type="AlphaFoldDB" id="A0A2I1D8A5"/>
<gene>
    <name evidence="4" type="ORF">P168DRAFT_303764</name>
</gene>
<feature type="compositionally biased region" description="Polar residues" evidence="2">
    <location>
        <begin position="254"/>
        <end position="278"/>
    </location>
</feature>
<feature type="region of interest" description="Disordered" evidence="2">
    <location>
        <begin position="424"/>
        <end position="452"/>
    </location>
</feature>
<feature type="region of interest" description="Disordered" evidence="2">
    <location>
        <begin position="301"/>
        <end position="406"/>
    </location>
</feature>
<comment type="caution">
    <text evidence="4">The sequence shown here is derived from an EMBL/GenBank/DDBJ whole genome shotgun (WGS) entry which is preliminary data.</text>
</comment>
<dbReference type="RefSeq" id="XP_024694698.1">
    <property type="nucleotide sequence ID" value="XM_024838792.1"/>
</dbReference>
<dbReference type="InterPro" id="IPR013883">
    <property type="entry name" value="TF_Iwr1_dom"/>
</dbReference>
<comment type="similarity">
    <text evidence="1">Belongs to the IWR1/SLC7A6OS family.</text>
</comment>
<feature type="compositionally biased region" description="Low complexity" evidence="2">
    <location>
        <begin position="55"/>
        <end position="65"/>
    </location>
</feature>
<feature type="region of interest" description="Disordered" evidence="2">
    <location>
        <begin position="1"/>
        <end position="21"/>
    </location>
</feature>
<dbReference type="GO" id="GO:0005737">
    <property type="term" value="C:cytoplasm"/>
    <property type="evidence" value="ECO:0007669"/>
    <property type="project" value="TreeGrafter"/>
</dbReference>
<protein>
    <recommendedName>
        <fullName evidence="3">Transcription factor Iwr1 domain-containing protein</fullName>
    </recommendedName>
</protein>
<dbReference type="GO" id="GO:0006606">
    <property type="term" value="P:protein import into nucleus"/>
    <property type="evidence" value="ECO:0007669"/>
    <property type="project" value="InterPro"/>
</dbReference>
<proteinExistence type="inferred from homology"/>
<evidence type="ECO:0000313" key="4">
    <source>
        <dbReference type="EMBL" id="PKY06104.1"/>
    </source>
</evidence>
<feature type="compositionally biased region" description="Acidic residues" evidence="2">
    <location>
        <begin position="424"/>
        <end position="437"/>
    </location>
</feature>
<evidence type="ECO:0000259" key="3">
    <source>
        <dbReference type="Pfam" id="PF08574"/>
    </source>
</evidence>
<feature type="domain" description="Transcription factor Iwr1" evidence="3">
    <location>
        <begin position="367"/>
        <end position="439"/>
    </location>
</feature>
<feature type="region of interest" description="Disordered" evidence="2">
    <location>
        <begin position="48"/>
        <end position="287"/>
    </location>
</feature>
<dbReference type="VEuPathDB" id="FungiDB:P168DRAFT_303764"/>
<dbReference type="GeneID" id="36546316"/>
<feature type="compositionally biased region" description="Basic and acidic residues" evidence="2">
    <location>
        <begin position="106"/>
        <end position="125"/>
    </location>
</feature>
<sequence>MSLPPEQISIKRRREEEPPDTLYIQSEMHQTKRRFTDFVFQRVQVKASDLRAGHSASPSVPAAPSQRPIRTPRAASTSNFPTLGSGGGGGGGGGVPLVRATSPGAEIRDAKRLAAARREQEEKFQRALRSSPVTHDTPDTKSTTSSERGSPAPSVTPSRAVRRFQISRSSSAFTPMRGTGGGVQKRRDGGVAVLVEKLRREPHSRQASRVADAAAQADQPEVKAPSVGMASQGPSASRARKRPVVNRAERQWREQQQTAIATAKQNISQSLDQGARNQQRGDWDNESDRLAVALERIALELDGGMDTAAPTPAPTTTQPPPPVASPGPSPVALPKPPLKYLPRTPNQHRPAPPERGAPGPDAEESDEDYVYDMYIRRPLAEGRLTDPVSDLERGRGKDIDPTRPDIGVIVITPEDEEYWETFATDDEDEAWDSEDGDSNGKAQRYHLPSNPG</sequence>
<name>A0A2I1D8A5_ASPC2</name>